<evidence type="ECO:0000313" key="2">
    <source>
        <dbReference type="EMBL" id="CAE0666021.1"/>
    </source>
</evidence>
<dbReference type="EMBL" id="HBIV01024568">
    <property type="protein sequence ID" value="CAE0666021.1"/>
    <property type="molecule type" value="Transcribed_RNA"/>
</dbReference>
<feature type="compositionally biased region" description="Basic and acidic residues" evidence="1">
    <location>
        <begin position="100"/>
        <end position="110"/>
    </location>
</feature>
<sequence length="171" mass="17845">MIYSYCSEEFLMIERPVESFSSSEIRMTRISLDTPIDLPVAPLPGFRLLHIVPAPPAAAAAAASAPSVGKEKEAPSSSATFALLGELDKWVPASPQRIVRADSHDGNDGHHGHHGHHSMSITARGAPGESVSLSFARVEANGTLSLVSVECPVGAAGTVVVTVPENGCMHG</sequence>
<accession>A0A7S3YYB8</accession>
<proteinExistence type="predicted"/>
<organism evidence="2">
    <name type="scientific">Lotharella globosa</name>
    <dbReference type="NCBI Taxonomy" id="91324"/>
    <lineage>
        <taxon>Eukaryota</taxon>
        <taxon>Sar</taxon>
        <taxon>Rhizaria</taxon>
        <taxon>Cercozoa</taxon>
        <taxon>Chlorarachniophyceae</taxon>
        <taxon>Lotharella</taxon>
    </lineage>
</organism>
<protein>
    <submittedName>
        <fullName evidence="2">Uncharacterized protein</fullName>
    </submittedName>
</protein>
<gene>
    <name evidence="2" type="ORF">LGLO00237_LOCUS17628</name>
</gene>
<name>A0A7S3YYB8_9EUKA</name>
<feature type="region of interest" description="Disordered" evidence="1">
    <location>
        <begin position="100"/>
        <end position="124"/>
    </location>
</feature>
<reference evidence="2" key="1">
    <citation type="submission" date="2021-01" db="EMBL/GenBank/DDBJ databases">
        <authorList>
            <person name="Corre E."/>
            <person name="Pelletier E."/>
            <person name="Niang G."/>
            <person name="Scheremetjew M."/>
            <person name="Finn R."/>
            <person name="Kale V."/>
            <person name="Holt S."/>
            <person name="Cochrane G."/>
            <person name="Meng A."/>
            <person name="Brown T."/>
            <person name="Cohen L."/>
        </authorList>
    </citation>
    <scope>NUCLEOTIDE SEQUENCE</scope>
    <source>
        <strain evidence="2">CCCM811</strain>
    </source>
</reference>
<evidence type="ECO:0000256" key="1">
    <source>
        <dbReference type="SAM" id="MobiDB-lite"/>
    </source>
</evidence>
<dbReference type="AlphaFoldDB" id="A0A7S3YYB8"/>